<keyword evidence="3" id="KW-0175">Coiled coil</keyword>
<dbReference type="AlphaFoldDB" id="A0A9X2JES4"/>
<evidence type="ECO:0000313" key="4">
    <source>
        <dbReference type="EMBL" id="MCO6042971.1"/>
    </source>
</evidence>
<comment type="subunit">
    <text evidence="2">Homodimer.</text>
</comment>
<evidence type="ECO:0000256" key="1">
    <source>
        <dbReference type="ARBA" id="ARBA00023125"/>
    </source>
</evidence>
<evidence type="ECO:0000256" key="2">
    <source>
        <dbReference type="HAMAP-Rule" id="MF_00274"/>
    </source>
</evidence>
<comment type="function">
    <text evidence="2">Binds to DNA and alters its conformation. May be involved in regulation of gene expression, nucleoid organization and DNA protection.</text>
</comment>
<evidence type="ECO:0000313" key="5">
    <source>
        <dbReference type="Proteomes" id="UP001155241"/>
    </source>
</evidence>
<dbReference type="SUPFAM" id="SSF82607">
    <property type="entry name" value="YbaB-like"/>
    <property type="match status" value="1"/>
</dbReference>
<evidence type="ECO:0000256" key="3">
    <source>
        <dbReference type="SAM" id="Coils"/>
    </source>
</evidence>
<keyword evidence="1 2" id="KW-0238">DNA-binding</keyword>
<organism evidence="4 5">
    <name type="scientific">Aeoliella straminimaris</name>
    <dbReference type="NCBI Taxonomy" id="2954799"/>
    <lineage>
        <taxon>Bacteria</taxon>
        <taxon>Pseudomonadati</taxon>
        <taxon>Planctomycetota</taxon>
        <taxon>Planctomycetia</taxon>
        <taxon>Pirellulales</taxon>
        <taxon>Lacipirellulaceae</taxon>
        <taxon>Aeoliella</taxon>
    </lineage>
</organism>
<dbReference type="GO" id="GO:0005829">
    <property type="term" value="C:cytosol"/>
    <property type="evidence" value="ECO:0007669"/>
    <property type="project" value="TreeGrafter"/>
</dbReference>
<feature type="coiled-coil region" evidence="3">
    <location>
        <begin position="11"/>
        <end position="38"/>
    </location>
</feature>
<dbReference type="Gene3D" id="3.30.1310.10">
    <property type="entry name" value="Nucleoid-associated protein YbaB-like domain"/>
    <property type="match status" value="1"/>
</dbReference>
<dbReference type="EMBL" id="JAMXLR010000015">
    <property type="protein sequence ID" value="MCO6042971.1"/>
    <property type="molecule type" value="Genomic_DNA"/>
</dbReference>
<dbReference type="InterPro" id="IPR004401">
    <property type="entry name" value="YbaB/EbfC"/>
</dbReference>
<proteinExistence type="inferred from homology"/>
<dbReference type="GO" id="GO:0043590">
    <property type="term" value="C:bacterial nucleoid"/>
    <property type="evidence" value="ECO:0007669"/>
    <property type="project" value="UniProtKB-UniRule"/>
</dbReference>
<gene>
    <name evidence="4" type="ORF">NG895_03535</name>
</gene>
<dbReference type="GO" id="GO:0003677">
    <property type="term" value="F:DNA binding"/>
    <property type="evidence" value="ECO:0007669"/>
    <property type="project" value="UniProtKB-UniRule"/>
</dbReference>
<keyword evidence="2" id="KW-0963">Cytoplasm</keyword>
<comment type="subcellular location">
    <subcellularLocation>
        <location evidence="2">Cytoplasm</location>
        <location evidence="2">Nucleoid</location>
    </subcellularLocation>
</comment>
<accession>A0A9X2JES4</accession>
<keyword evidence="5" id="KW-1185">Reference proteome</keyword>
<dbReference type="HAMAP" id="MF_00274">
    <property type="entry name" value="DNA_YbaB_EbfC"/>
    <property type="match status" value="1"/>
</dbReference>
<dbReference type="PIRSF" id="PIRSF004555">
    <property type="entry name" value="UCP004555"/>
    <property type="match status" value="1"/>
</dbReference>
<dbReference type="PANTHER" id="PTHR33449:SF1">
    <property type="entry name" value="NUCLEOID-ASSOCIATED PROTEIN YBAB"/>
    <property type="match status" value="1"/>
</dbReference>
<dbReference type="Proteomes" id="UP001155241">
    <property type="component" value="Unassembled WGS sequence"/>
</dbReference>
<dbReference type="Pfam" id="PF02575">
    <property type="entry name" value="YbaB_DNA_bd"/>
    <property type="match status" value="1"/>
</dbReference>
<dbReference type="NCBIfam" id="TIGR00103">
    <property type="entry name" value="DNA_YbaB_EbfC"/>
    <property type="match status" value="1"/>
</dbReference>
<dbReference type="PANTHER" id="PTHR33449">
    <property type="entry name" value="NUCLEOID-ASSOCIATED PROTEIN YBAB"/>
    <property type="match status" value="1"/>
</dbReference>
<name>A0A9X2JES4_9BACT</name>
<dbReference type="RefSeq" id="WP_252851071.1">
    <property type="nucleotide sequence ID" value="NZ_JAMXLR010000015.1"/>
</dbReference>
<protein>
    <recommendedName>
        <fullName evidence="2">Nucleoid-associated protein NG895_03535</fullName>
    </recommendedName>
</protein>
<reference evidence="4" key="1">
    <citation type="submission" date="2022-06" db="EMBL/GenBank/DDBJ databases">
        <title>Aeoliella straminimaris, a novel planctomycete from sediments.</title>
        <authorList>
            <person name="Vitorino I.R."/>
            <person name="Lage O.M."/>
        </authorList>
    </citation>
    <scope>NUCLEOTIDE SEQUENCE</scope>
    <source>
        <strain evidence="4">ICT_H6.2</strain>
    </source>
</reference>
<comment type="similarity">
    <text evidence="2">Belongs to the YbaB/EbfC family.</text>
</comment>
<dbReference type="InterPro" id="IPR036894">
    <property type="entry name" value="YbaB-like_sf"/>
</dbReference>
<sequence length="123" mass="12830">MLKGLGQLANLGNIMKQAQEMNSKMQALNEQLKTKRVTGSAGGGLVEVEINGLGEVLAVRLDEDLVAKGEREMLEDLLPTAFNSAKAKAGELHQQAMAEVTGGLDLPGLGDMLGGGDDTTPTP</sequence>
<comment type="caution">
    <text evidence="4">The sequence shown here is derived from an EMBL/GenBank/DDBJ whole genome shotgun (WGS) entry which is preliminary data.</text>
</comment>